<feature type="region of interest" description="Disordered" evidence="1">
    <location>
        <begin position="310"/>
        <end position="331"/>
    </location>
</feature>
<evidence type="ECO:0000313" key="2">
    <source>
        <dbReference type="EMBL" id="KAF2401708.1"/>
    </source>
</evidence>
<keyword evidence="3" id="KW-1185">Reference proteome</keyword>
<accession>A0A6G1I082</accession>
<feature type="region of interest" description="Disordered" evidence="1">
    <location>
        <begin position="146"/>
        <end position="243"/>
    </location>
</feature>
<evidence type="ECO:0000313" key="3">
    <source>
        <dbReference type="Proteomes" id="UP000799640"/>
    </source>
</evidence>
<dbReference type="Proteomes" id="UP000799640">
    <property type="component" value="Unassembled WGS sequence"/>
</dbReference>
<feature type="compositionally biased region" description="Basic and acidic residues" evidence="1">
    <location>
        <begin position="315"/>
        <end position="331"/>
    </location>
</feature>
<name>A0A6G1I082_9PEZI</name>
<feature type="compositionally biased region" description="Basic and acidic residues" evidence="1">
    <location>
        <begin position="158"/>
        <end position="168"/>
    </location>
</feature>
<evidence type="ECO:0000256" key="1">
    <source>
        <dbReference type="SAM" id="MobiDB-lite"/>
    </source>
</evidence>
<protein>
    <submittedName>
        <fullName evidence="2">Uncharacterized protein</fullName>
    </submittedName>
</protein>
<gene>
    <name evidence="2" type="ORF">EJ06DRAFT_355796</name>
</gene>
<dbReference type="AlphaFoldDB" id="A0A6G1I082"/>
<proteinExistence type="predicted"/>
<sequence>MQRRRGQRDGVPELPDGRLGLLQLLPGRISRHFVSQHSPPRQQLPRLRIAELLRPLPVPDGLPLRALLRSRTPPQPEQQDLPRGVPALRVRLPNRHLSRLYALLRRLLRHRLPRPRTPPLAPPIRPSHQLPRLRPGIERSLRRSANGLHARSHPPHFPSRDHGGELFRRPGSAADPPVQRPHAPLPTYGSWSRVRPESGRGIGHAHDRRHGRGGYGVRRRDERAKHGRERYGPFGHARPLRPGLQRHAPLTLPNQSLRPHILRPAQRPDRAARRRIRQRQGLAVARVQRARSRLGNKDARHRHWICSAVGRGGTRGRDEGEVRREHRSGAA</sequence>
<dbReference type="EMBL" id="ML996692">
    <property type="protein sequence ID" value="KAF2401708.1"/>
    <property type="molecule type" value="Genomic_DNA"/>
</dbReference>
<organism evidence="2 3">
    <name type="scientific">Trichodelitschia bisporula</name>
    <dbReference type="NCBI Taxonomy" id="703511"/>
    <lineage>
        <taxon>Eukaryota</taxon>
        <taxon>Fungi</taxon>
        <taxon>Dikarya</taxon>
        <taxon>Ascomycota</taxon>
        <taxon>Pezizomycotina</taxon>
        <taxon>Dothideomycetes</taxon>
        <taxon>Dothideomycetes incertae sedis</taxon>
        <taxon>Phaeotrichales</taxon>
        <taxon>Phaeotrichaceae</taxon>
        <taxon>Trichodelitschia</taxon>
    </lineage>
</organism>
<reference evidence="2" key="1">
    <citation type="journal article" date="2020" name="Stud. Mycol.">
        <title>101 Dothideomycetes genomes: a test case for predicting lifestyles and emergence of pathogens.</title>
        <authorList>
            <person name="Haridas S."/>
            <person name="Albert R."/>
            <person name="Binder M."/>
            <person name="Bloem J."/>
            <person name="Labutti K."/>
            <person name="Salamov A."/>
            <person name="Andreopoulos B."/>
            <person name="Baker S."/>
            <person name="Barry K."/>
            <person name="Bills G."/>
            <person name="Bluhm B."/>
            <person name="Cannon C."/>
            <person name="Castanera R."/>
            <person name="Culley D."/>
            <person name="Daum C."/>
            <person name="Ezra D."/>
            <person name="Gonzalez J."/>
            <person name="Henrissat B."/>
            <person name="Kuo A."/>
            <person name="Liang C."/>
            <person name="Lipzen A."/>
            <person name="Lutzoni F."/>
            <person name="Magnuson J."/>
            <person name="Mondo S."/>
            <person name="Nolan M."/>
            <person name="Ohm R."/>
            <person name="Pangilinan J."/>
            <person name="Park H.-J."/>
            <person name="Ramirez L."/>
            <person name="Alfaro M."/>
            <person name="Sun H."/>
            <person name="Tritt A."/>
            <person name="Yoshinaga Y."/>
            <person name="Zwiers L.-H."/>
            <person name="Turgeon B."/>
            <person name="Goodwin S."/>
            <person name="Spatafora J."/>
            <person name="Crous P."/>
            <person name="Grigoriev I."/>
        </authorList>
    </citation>
    <scope>NUCLEOTIDE SEQUENCE</scope>
    <source>
        <strain evidence="2">CBS 262.69</strain>
    </source>
</reference>